<dbReference type="Gene3D" id="1.10.287.10">
    <property type="entry name" value="S15/NS1, RNA-binding"/>
    <property type="match status" value="1"/>
</dbReference>
<dbReference type="EMBL" id="KJ523886">
    <property type="protein sequence ID" value="AIA26403.1"/>
    <property type="molecule type" value="Genomic_DNA"/>
</dbReference>
<dbReference type="InterPro" id="IPR005290">
    <property type="entry name" value="Ribosomal_uS15_bac-type"/>
</dbReference>
<protein>
    <recommendedName>
        <fullName evidence="5 6">Small ribosomal subunit protein uS15c</fullName>
    </recommendedName>
</protein>
<evidence type="ECO:0000256" key="2">
    <source>
        <dbReference type="ARBA" id="ARBA00011458"/>
    </source>
</evidence>
<comment type="subcellular location">
    <subcellularLocation>
        <location evidence="6">Plastid</location>
        <location evidence="6">Chloroplast</location>
    </subcellularLocation>
</comment>
<evidence type="ECO:0000256" key="3">
    <source>
        <dbReference type="ARBA" id="ARBA00022980"/>
    </source>
</evidence>
<keyword evidence="8" id="KW-0934">Plastid</keyword>
<proteinExistence type="inferred from homology"/>
<keyword evidence="8" id="KW-0150">Chloroplast</keyword>
<evidence type="ECO:0000256" key="4">
    <source>
        <dbReference type="ARBA" id="ARBA00023274"/>
    </source>
</evidence>
<dbReference type="PROSITE" id="PS00362">
    <property type="entry name" value="RIBOSOMAL_S15"/>
    <property type="match status" value="1"/>
</dbReference>
<organism evidence="8">
    <name type="scientific">Erodium absinthoides</name>
    <dbReference type="NCBI Taxonomy" id="337345"/>
    <lineage>
        <taxon>Eukaryota</taxon>
        <taxon>Viridiplantae</taxon>
        <taxon>Streptophyta</taxon>
        <taxon>Embryophyta</taxon>
        <taxon>Tracheophyta</taxon>
        <taxon>Spermatophyta</taxon>
        <taxon>Magnoliopsida</taxon>
        <taxon>eudicotyledons</taxon>
        <taxon>Gunneridae</taxon>
        <taxon>Pentapetalae</taxon>
        <taxon>rosids</taxon>
        <taxon>malvids</taxon>
        <taxon>Geraniales</taxon>
        <taxon>Geraniaceae</taxon>
        <taxon>Erodium</taxon>
    </lineage>
</organism>
<dbReference type="RefSeq" id="YP_009131191.1">
    <property type="nucleotide sequence ID" value="NC_026847.1"/>
</dbReference>
<dbReference type="GO" id="GO:0003735">
    <property type="term" value="F:structural constituent of ribosome"/>
    <property type="evidence" value="ECO:0007669"/>
    <property type="project" value="InterPro"/>
</dbReference>
<dbReference type="EMBL" id="KJ523886">
    <property type="protein sequence ID" value="AIA26366.1"/>
    <property type="molecule type" value="Genomic_DNA"/>
</dbReference>
<keyword evidence="3 6" id="KW-0689">Ribosomal protein</keyword>
<gene>
    <name evidence="6 8" type="primary">rps15</name>
</gene>
<dbReference type="GeneID" id="24145720"/>
<evidence type="ECO:0000256" key="1">
    <source>
        <dbReference type="ARBA" id="ARBA00008434"/>
    </source>
</evidence>
<dbReference type="GO" id="GO:0006412">
    <property type="term" value="P:translation"/>
    <property type="evidence" value="ECO:0007669"/>
    <property type="project" value="UniProtKB-UniRule"/>
</dbReference>
<dbReference type="RefSeq" id="YP_009131153.1">
    <property type="nucleotide sequence ID" value="NC_026847.1"/>
</dbReference>
<dbReference type="InterPro" id="IPR009068">
    <property type="entry name" value="uS15_NS1_RNA-bd_sf"/>
</dbReference>
<sequence length="85" mass="10030">MVSKEKKETNSRGSIEFQVFSFTTKINKIASHLELHKTDFLSERGLHKLLTKRERLLCYLSKKNPTRYFELRNVLDIQESRGDSL</sequence>
<dbReference type="SMART" id="SM01387">
    <property type="entry name" value="Ribosomal_S15"/>
    <property type="match status" value="1"/>
</dbReference>
<evidence type="ECO:0000256" key="5">
    <source>
        <dbReference type="ARBA" id="ARBA00035250"/>
    </source>
</evidence>
<dbReference type="GO" id="GO:0009507">
    <property type="term" value="C:chloroplast"/>
    <property type="evidence" value="ECO:0007669"/>
    <property type="project" value="UniProtKB-SubCell"/>
</dbReference>
<accession>A0A0D3LZX8</accession>
<dbReference type="SUPFAM" id="SSF47060">
    <property type="entry name" value="S15/NS1 RNA-binding domain"/>
    <property type="match status" value="1"/>
</dbReference>
<name>A0A0D3LZX8_9ROSI</name>
<geneLocation type="chloroplast" evidence="8"/>
<comment type="similarity">
    <text evidence="1 6 7">Belongs to the universal ribosomal protein uS15 family.</text>
</comment>
<reference evidence="8" key="1">
    <citation type="submission" date="2014-03" db="EMBL/GenBank/DDBJ databases">
        <title>Plastid Genome Evolution in Erodium (Geraniaceae).</title>
        <authorList>
            <person name="Blazier J.C."/>
            <person name="Mower J."/>
            <person name="Govindu M."/>
            <person name="Weng M.-L."/>
            <person name="Robert J.K."/>
        </authorList>
    </citation>
    <scope>NUCLEOTIDE SEQUENCE</scope>
</reference>
<dbReference type="AlphaFoldDB" id="A0A0D3LZX8"/>
<evidence type="ECO:0000313" key="8">
    <source>
        <dbReference type="EMBL" id="AIA26366.1"/>
    </source>
</evidence>
<dbReference type="GO" id="GO:1990904">
    <property type="term" value="C:ribonucleoprotein complex"/>
    <property type="evidence" value="ECO:0007669"/>
    <property type="project" value="UniProtKB-KW"/>
</dbReference>
<comment type="subunit">
    <text evidence="2 6">Part of the 30S ribosomal subunit.</text>
</comment>
<dbReference type="GO" id="GO:0005840">
    <property type="term" value="C:ribosome"/>
    <property type="evidence" value="ECO:0007669"/>
    <property type="project" value="UniProtKB-KW"/>
</dbReference>
<evidence type="ECO:0000256" key="6">
    <source>
        <dbReference type="HAMAP-Rule" id="MF_01343"/>
    </source>
</evidence>
<keyword evidence="4 6" id="KW-0687">Ribonucleoprotein</keyword>
<dbReference type="CDD" id="cd00677">
    <property type="entry name" value="S15_NS1_EPRS_RNA-bind"/>
    <property type="match status" value="1"/>
</dbReference>
<evidence type="ECO:0000256" key="7">
    <source>
        <dbReference type="RuleBase" id="RU003919"/>
    </source>
</evidence>
<dbReference type="PANTHER" id="PTHR23321">
    <property type="entry name" value="RIBOSOMAL PROTEIN S15, BACTERIAL AND ORGANELLAR"/>
    <property type="match status" value="1"/>
</dbReference>
<dbReference type="InterPro" id="IPR000589">
    <property type="entry name" value="Ribosomal_uS15"/>
</dbReference>
<dbReference type="PANTHER" id="PTHR23321:SF26">
    <property type="entry name" value="SMALL RIBOSOMAL SUBUNIT PROTEIN US15M"/>
    <property type="match status" value="1"/>
</dbReference>
<dbReference type="HAMAP" id="MF_01343_B">
    <property type="entry name" value="Ribosomal_uS15_B"/>
    <property type="match status" value="1"/>
</dbReference>
<dbReference type="Pfam" id="PF00312">
    <property type="entry name" value="Ribosomal_S15"/>
    <property type="match status" value="1"/>
</dbReference>
<dbReference type="GeneID" id="24145767"/>